<reference evidence="2" key="1">
    <citation type="submission" date="2024-06" db="EMBL/GenBank/DDBJ databases">
        <authorList>
            <person name="Fan A."/>
            <person name="Zhang F.Y."/>
            <person name="Zhang L."/>
        </authorList>
    </citation>
    <scope>NUCLEOTIDE SEQUENCE</scope>
    <source>
        <strain evidence="2">Y61</strain>
    </source>
</reference>
<dbReference type="Pfam" id="PF12728">
    <property type="entry name" value="HTH_17"/>
    <property type="match status" value="1"/>
</dbReference>
<dbReference type="EMBL" id="CP159510">
    <property type="protein sequence ID" value="XCJ18019.1"/>
    <property type="molecule type" value="Genomic_DNA"/>
</dbReference>
<feature type="domain" description="Helix-turn-helix" evidence="1">
    <location>
        <begin position="77"/>
        <end position="119"/>
    </location>
</feature>
<gene>
    <name evidence="2" type="ORF">ABNN70_06045</name>
</gene>
<protein>
    <submittedName>
        <fullName evidence="2">Helix-turn-helix domain-containing protein</fullName>
    </submittedName>
</protein>
<dbReference type="AlphaFoldDB" id="A0AAU8IIE2"/>
<evidence type="ECO:0000313" key="2">
    <source>
        <dbReference type="EMBL" id="XCJ18019.1"/>
    </source>
</evidence>
<sequence>MAKEISAVLDRVINSSAEDRENLYSSQPVHDYMKLCKIIRELDTLKRQYFNRLSDVEKDEVFNKQLADENIPRFLPVRDVAMMLDISPQMVRRYCADGHIKAHQRFKNHGNWLIEASQFAGHPNWNRYVTQRKVDNEKNIKMAEVMLDGLEEK</sequence>
<proteinExistence type="predicted"/>
<evidence type="ECO:0000259" key="1">
    <source>
        <dbReference type="Pfam" id="PF12728"/>
    </source>
</evidence>
<dbReference type="RefSeq" id="WP_353949103.1">
    <property type="nucleotide sequence ID" value="NZ_CP159510.1"/>
</dbReference>
<organism evidence="2">
    <name type="scientific">Sporolactobacillus sp. Y61</name>
    <dbReference type="NCBI Taxonomy" id="3160863"/>
    <lineage>
        <taxon>Bacteria</taxon>
        <taxon>Bacillati</taxon>
        <taxon>Bacillota</taxon>
        <taxon>Bacilli</taxon>
        <taxon>Bacillales</taxon>
        <taxon>Sporolactobacillaceae</taxon>
        <taxon>Sporolactobacillus</taxon>
    </lineage>
</organism>
<dbReference type="InterPro" id="IPR041657">
    <property type="entry name" value="HTH_17"/>
</dbReference>
<name>A0AAU8IIE2_9BACL</name>
<accession>A0AAU8IIE2</accession>